<dbReference type="EMBL" id="JAPFFF010000018">
    <property type="protein sequence ID" value="KAK8861146.1"/>
    <property type="molecule type" value="Genomic_DNA"/>
</dbReference>
<dbReference type="Pfam" id="PF17291">
    <property type="entry name" value="M60-like_N"/>
    <property type="match status" value="1"/>
</dbReference>
<evidence type="ECO:0000259" key="2">
    <source>
        <dbReference type="PROSITE" id="PS51723"/>
    </source>
</evidence>
<dbReference type="PROSITE" id="PS51723">
    <property type="entry name" value="PEPTIDASE_M60"/>
    <property type="match status" value="1"/>
</dbReference>
<protein>
    <recommendedName>
        <fullName evidence="2">Peptidase M60 domain-containing protein</fullName>
    </recommendedName>
</protein>
<dbReference type="InterPro" id="IPR051244">
    <property type="entry name" value="TCAF"/>
</dbReference>
<dbReference type="PANTHER" id="PTHR15730">
    <property type="entry name" value="EXPERIMENTAL AUTOIMMUNE PROSTATITIS ANTIGEN 2-RELATED"/>
    <property type="match status" value="1"/>
</dbReference>
<sequence length="743" mass="85098">MGCGHSGHMSTSPRVSPMKTSSNDALIREEPSQEMVHPCHLMFPDIQRILNGISEIYRPQVSYFVCCLSNTSIPLSKSSIKHFFDEELDLHLPTIGIARYEQGRIICLGNLSFLVNNKSDEGESLSFLENMIEFAAGNPILPINVLLLGMYPKEAESIKRIFRDFRFNFEILTDIKDKDLSKYAVIFSMSNCTYGEELYNYICNGGGLICSSSFLEDDPQGQFCINKSLSKCGIAFSSIQKKFKFRQKSVTRTCPDPSELEKLSFPYFVHQYYEFLDSDAEINILQFSELITYFRIYLVCFERSNNHLFKDILRTSFLYLEKTNYCQPEGLFYSEIHQLIAVLLSDLFTKLSPELFTPEFSNKCSEIFPGHFMIEKLQNASIKLNVHFSSIEWYSTGLWLPAGVISEVKIQPQNFSNISIQIGSHADSLLDSPPPFKRWPVINQLYNVDGTKNPIQIASPFGGLIYIVVNEIKKSRAQELRVHFTNVCHSIFFKEGEDNSEVYNSINFNESEIPLFGEIKTKFVYFTLPFEEIKKIGKIENFIKYFDGLVQELLMFIGYKPPNLFRIVFDVQSPTEGSTIMYPLVLNLDIMDELFLNEEPSSGLFATLMKIAIVCFPEGSLNPNVEAAFAALSVAHTFNKKWPGVSPDEFIYEHFMPLFAELWEIYQSKGPKLLSVSLLYFQQSQLEKKTSYEESIKIIVNKMSTVMKEDYSYIIDNALKISNLGSQEFPSYIIEEEEEDVAV</sequence>
<feature type="compositionally biased region" description="Polar residues" evidence="1">
    <location>
        <begin position="8"/>
        <end position="24"/>
    </location>
</feature>
<name>A0ABR2IE26_9EUKA</name>
<evidence type="ECO:0000313" key="4">
    <source>
        <dbReference type="Proteomes" id="UP001470230"/>
    </source>
</evidence>
<dbReference type="SMART" id="SM01276">
    <property type="entry name" value="M60-like"/>
    <property type="match status" value="1"/>
</dbReference>
<gene>
    <name evidence="3" type="ORF">M9Y10_012841</name>
</gene>
<feature type="domain" description="Peptidase M60" evidence="2">
    <location>
        <begin position="391"/>
        <end position="574"/>
    </location>
</feature>
<dbReference type="InterPro" id="IPR031161">
    <property type="entry name" value="Peptidase_M60_dom"/>
</dbReference>
<accession>A0ABR2IE26</accession>
<reference evidence="3 4" key="1">
    <citation type="submission" date="2024-04" db="EMBL/GenBank/DDBJ databases">
        <title>Tritrichomonas musculus Genome.</title>
        <authorList>
            <person name="Alves-Ferreira E."/>
            <person name="Grigg M."/>
            <person name="Lorenzi H."/>
            <person name="Galac M."/>
        </authorList>
    </citation>
    <scope>NUCLEOTIDE SEQUENCE [LARGE SCALE GENOMIC DNA]</scope>
    <source>
        <strain evidence="3 4">EAF2021</strain>
    </source>
</reference>
<comment type="caution">
    <text evidence="3">The sequence shown here is derived from an EMBL/GenBank/DDBJ whole genome shotgun (WGS) entry which is preliminary data.</text>
</comment>
<evidence type="ECO:0000256" key="1">
    <source>
        <dbReference type="SAM" id="MobiDB-lite"/>
    </source>
</evidence>
<dbReference type="PANTHER" id="PTHR15730:SF5">
    <property type="entry name" value="SI:CH211-210B2.2-RELATED"/>
    <property type="match status" value="1"/>
</dbReference>
<keyword evidence="4" id="KW-1185">Reference proteome</keyword>
<proteinExistence type="predicted"/>
<evidence type="ECO:0000313" key="3">
    <source>
        <dbReference type="EMBL" id="KAK8861146.1"/>
    </source>
</evidence>
<organism evidence="3 4">
    <name type="scientific">Tritrichomonas musculus</name>
    <dbReference type="NCBI Taxonomy" id="1915356"/>
    <lineage>
        <taxon>Eukaryota</taxon>
        <taxon>Metamonada</taxon>
        <taxon>Parabasalia</taxon>
        <taxon>Tritrichomonadida</taxon>
        <taxon>Tritrichomonadidae</taxon>
        <taxon>Tritrichomonas</taxon>
    </lineage>
</organism>
<dbReference type="Proteomes" id="UP001470230">
    <property type="component" value="Unassembled WGS sequence"/>
</dbReference>
<dbReference type="InterPro" id="IPR035423">
    <property type="entry name" value="M60-like_N"/>
</dbReference>
<feature type="region of interest" description="Disordered" evidence="1">
    <location>
        <begin position="1"/>
        <end position="24"/>
    </location>
</feature>